<organism evidence="1">
    <name type="scientific">Sesamum calycinum</name>
    <dbReference type="NCBI Taxonomy" id="2727403"/>
    <lineage>
        <taxon>Eukaryota</taxon>
        <taxon>Viridiplantae</taxon>
        <taxon>Streptophyta</taxon>
        <taxon>Embryophyta</taxon>
        <taxon>Tracheophyta</taxon>
        <taxon>Spermatophyta</taxon>
        <taxon>Magnoliopsida</taxon>
        <taxon>eudicotyledons</taxon>
        <taxon>Gunneridae</taxon>
        <taxon>Pentapetalae</taxon>
        <taxon>asterids</taxon>
        <taxon>lamiids</taxon>
        <taxon>Lamiales</taxon>
        <taxon>Pedaliaceae</taxon>
        <taxon>Sesamum</taxon>
    </lineage>
</organism>
<dbReference type="EMBL" id="JACGWM010001557">
    <property type="protein sequence ID" value="KAL0291725.1"/>
    <property type="molecule type" value="Genomic_DNA"/>
</dbReference>
<comment type="caution">
    <text evidence="1">The sequence shown here is derived from an EMBL/GenBank/DDBJ whole genome shotgun (WGS) entry which is preliminary data.</text>
</comment>
<reference evidence="1" key="2">
    <citation type="journal article" date="2024" name="Plant">
        <title>Genomic evolution and insights into agronomic trait innovations of Sesamum species.</title>
        <authorList>
            <person name="Miao H."/>
            <person name="Wang L."/>
            <person name="Qu L."/>
            <person name="Liu H."/>
            <person name="Sun Y."/>
            <person name="Le M."/>
            <person name="Wang Q."/>
            <person name="Wei S."/>
            <person name="Zheng Y."/>
            <person name="Lin W."/>
            <person name="Duan Y."/>
            <person name="Cao H."/>
            <person name="Xiong S."/>
            <person name="Wang X."/>
            <person name="Wei L."/>
            <person name="Li C."/>
            <person name="Ma Q."/>
            <person name="Ju M."/>
            <person name="Zhao R."/>
            <person name="Li G."/>
            <person name="Mu C."/>
            <person name="Tian Q."/>
            <person name="Mei H."/>
            <person name="Zhang T."/>
            <person name="Gao T."/>
            <person name="Zhang H."/>
        </authorList>
    </citation>
    <scope>NUCLEOTIDE SEQUENCE</scope>
    <source>
        <strain evidence="1">KEN8</strain>
    </source>
</reference>
<accession>A0AAW2JAR8</accession>
<reference evidence="1" key="1">
    <citation type="submission" date="2020-06" db="EMBL/GenBank/DDBJ databases">
        <authorList>
            <person name="Li T."/>
            <person name="Hu X."/>
            <person name="Zhang T."/>
            <person name="Song X."/>
            <person name="Zhang H."/>
            <person name="Dai N."/>
            <person name="Sheng W."/>
            <person name="Hou X."/>
            <person name="Wei L."/>
        </authorList>
    </citation>
    <scope>NUCLEOTIDE SEQUENCE</scope>
    <source>
        <strain evidence="1">KEN8</strain>
        <tissue evidence="1">Leaf</tissue>
    </source>
</reference>
<sequence length="257" mass="28271">MPPFRQGKAMMNAASQPRPISLELRGNGIAAQPLPLLVVTSGVEGAASYLTEAGLEQVRTEGVSTANDVRIEKLEDKLGLLAQSIAMHAATGRQDTDGRCQSANDECQNTDFESTWRSEIELREDAKTWFRSNQDALANPRIVSWDDLKREMRKSCSTRMRHGRVEKLCIDWVRAETAPTKAKQSGKPFKADSGCFIGGGPHRARDCPKKEKLSALIAGDEQAEPSRVNPLQLLNAIRHEKKSSVNGLMYVDVVVNG</sequence>
<gene>
    <name evidence="1" type="ORF">Scaly_2623400</name>
</gene>
<protein>
    <submittedName>
        <fullName evidence="1">Uncharacterized protein</fullName>
    </submittedName>
</protein>
<name>A0AAW2JAR8_9LAMI</name>
<proteinExistence type="predicted"/>
<evidence type="ECO:0000313" key="1">
    <source>
        <dbReference type="EMBL" id="KAL0291725.1"/>
    </source>
</evidence>
<dbReference type="AlphaFoldDB" id="A0AAW2JAR8"/>